<protein>
    <recommendedName>
        <fullName evidence="6">NfeD-like C-terminal domain-containing protein</fullName>
    </recommendedName>
</protein>
<dbReference type="OrthoDB" id="5054at2"/>
<sequence length="145" mass="15411">MTSAGIFWIIAAVLFAVIEAATVALVTVWFAVGALAAAIAAQFGASILFQVGTFVVVSAILLCVTRPVFKKISVKKPQRTNADRFIGEEAMVIKKIDDINNDGQVKIAGQVWSAVSEDKSPLEEGTIVKVIAIRGVKLVVEPINS</sequence>
<comment type="subcellular location">
    <subcellularLocation>
        <location evidence="1">Membrane</location>
        <topology evidence="1">Multi-pass membrane protein</topology>
    </subcellularLocation>
</comment>
<dbReference type="Pfam" id="PF01957">
    <property type="entry name" value="NfeD"/>
    <property type="match status" value="1"/>
</dbReference>
<evidence type="ECO:0000256" key="1">
    <source>
        <dbReference type="ARBA" id="ARBA00004141"/>
    </source>
</evidence>
<dbReference type="Proteomes" id="UP000235589">
    <property type="component" value="Chromosome"/>
</dbReference>
<dbReference type="AlphaFoldDB" id="A0A2K9P4A4"/>
<keyword evidence="4 5" id="KW-0472">Membrane</keyword>
<dbReference type="PANTHER" id="PTHR33507:SF3">
    <property type="entry name" value="INNER MEMBRANE PROTEIN YBBJ"/>
    <property type="match status" value="1"/>
</dbReference>
<dbReference type="EMBL" id="CP020991">
    <property type="protein sequence ID" value="AUO20074.1"/>
    <property type="molecule type" value="Genomic_DNA"/>
</dbReference>
<keyword evidence="2 5" id="KW-0812">Transmembrane</keyword>
<dbReference type="KEGG" id="mpec:B9O19_01927"/>
<proteinExistence type="predicted"/>
<dbReference type="PANTHER" id="PTHR33507">
    <property type="entry name" value="INNER MEMBRANE PROTEIN YBBJ"/>
    <property type="match status" value="1"/>
</dbReference>
<dbReference type="GeneID" id="98063306"/>
<keyword evidence="8" id="KW-1185">Reference proteome</keyword>
<keyword evidence="3 5" id="KW-1133">Transmembrane helix</keyword>
<evidence type="ECO:0000256" key="2">
    <source>
        <dbReference type="ARBA" id="ARBA00022692"/>
    </source>
</evidence>
<dbReference type="InterPro" id="IPR052165">
    <property type="entry name" value="Membrane_assoc_protease"/>
</dbReference>
<evidence type="ECO:0000256" key="3">
    <source>
        <dbReference type="ARBA" id="ARBA00022989"/>
    </source>
</evidence>
<dbReference type="GO" id="GO:0005886">
    <property type="term" value="C:plasma membrane"/>
    <property type="evidence" value="ECO:0007669"/>
    <property type="project" value="TreeGrafter"/>
</dbReference>
<dbReference type="Gene3D" id="2.40.50.140">
    <property type="entry name" value="Nucleic acid-binding proteins"/>
    <property type="match status" value="1"/>
</dbReference>
<dbReference type="SUPFAM" id="SSF141322">
    <property type="entry name" value="NfeD domain-like"/>
    <property type="match status" value="1"/>
</dbReference>
<feature type="domain" description="NfeD-like C-terminal" evidence="6">
    <location>
        <begin position="82"/>
        <end position="142"/>
    </location>
</feature>
<evidence type="ECO:0000313" key="7">
    <source>
        <dbReference type="EMBL" id="AUO20074.1"/>
    </source>
</evidence>
<dbReference type="RefSeq" id="WP_102366219.1">
    <property type="nucleotide sequence ID" value="NZ_CP020991.1"/>
</dbReference>
<reference evidence="7 8" key="1">
    <citation type="submission" date="2017-04" db="EMBL/GenBank/DDBJ databases">
        <title>Monoglobus pectinilyticus 14 draft genome.</title>
        <authorList>
            <person name="Kim C."/>
            <person name="Rosendale D.I."/>
            <person name="Kelly W.J."/>
            <person name="Tannock G.W."/>
            <person name="Patchett M.L."/>
            <person name="Jordens J.Z."/>
        </authorList>
    </citation>
    <scope>NUCLEOTIDE SEQUENCE [LARGE SCALE GENOMIC DNA]</scope>
    <source>
        <strain evidence="7 8">14</strain>
    </source>
</reference>
<evidence type="ECO:0000256" key="4">
    <source>
        <dbReference type="ARBA" id="ARBA00023136"/>
    </source>
</evidence>
<dbReference type="InterPro" id="IPR002810">
    <property type="entry name" value="NfeD-like_C"/>
</dbReference>
<evidence type="ECO:0000313" key="8">
    <source>
        <dbReference type="Proteomes" id="UP000235589"/>
    </source>
</evidence>
<gene>
    <name evidence="7" type="ORF">B9O19_01927</name>
</gene>
<name>A0A2K9P4A4_9FIRM</name>
<evidence type="ECO:0000256" key="5">
    <source>
        <dbReference type="SAM" id="Phobius"/>
    </source>
</evidence>
<accession>A0A2K9P4A4</accession>
<dbReference type="InterPro" id="IPR012340">
    <property type="entry name" value="NA-bd_OB-fold"/>
</dbReference>
<evidence type="ECO:0000259" key="6">
    <source>
        <dbReference type="Pfam" id="PF01957"/>
    </source>
</evidence>
<feature type="transmembrane region" description="Helical" evidence="5">
    <location>
        <begin position="30"/>
        <end position="63"/>
    </location>
</feature>
<organism evidence="7 8">
    <name type="scientific">Monoglobus pectinilyticus</name>
    <dbReference type="NCBI Taxonomy" id="1981510"/>
    <lineage>
        <taxon>Bacteria</taxon>
        <taxon>Bacillati</taxon>
        <taxon>Bacillota</taxon>
        <taxon>Clostridia</taxon>
        <taxon>Monoglobales</taxon>
        <taxon>Monoglobaceae</taxon>
        <taxon>Monoglobus</taxon>
    </lineage>
</organism>